<comment type="caution">
    <text evidence="1">The sequence shown here is derived from an EMBL/GenBank/DDBJ whole genome shotgun (WGS) entry which is preliminary data.</text>
</comment>
<accession>A0A099YE96</accession>
<evidence type="ECO:0000313" key="2">
    <source>
        <dbReference type="Proteomes" id="UP000030001"/>
    </source>
</evidence>
<dbReference type="AlphaFoldDB" id="A0A099YE96"/>
<gene>
    <name evidence="1" type="ORF">LX03_02915</name>
</gene>
<protein>
    <recommendedName>
        <fullName evidence="3">Transposase zinc-ribbon domain-containing protein</fullName>
    </recommendedName>
</protein>
<organism evidence="1 2">
    <name type="scientific">Limosilactobacillus mucosae</name>
    <name type="common">Lactobacillus mucosae</name>
    <dbReference type="NCBI Taxonomy" id="97478"/>
    <lineage>
        <taxon>Bacteria</taxon>
        <taxon>Bacillati</taxon>
        <taxon>Bacillota</taxon>
        <taxon>Bacilli</taxon>
        <taxon>Lactobacillales</taxon>
        <taxon>Lactobacillaceae</taxon>
        <taxon>Limosilactobacillus</taxon>
    </lineage>
</organism>
<dbReference type="EMBL" id="JROC01000026">
    <property type="protein sequence ID" value="KGL67253.1"/>
    <property type="molecule type" value="Genomic_DNA"/>
</dbReference>
<evidence type="ECO:0000313" key="1">
    <source>
        <dbReference type="EMBL" id="KGL67253.1"/>
    </source>
</evidence>
<name>A0A099YE96_LIMMU</name>
<dbReference type="Proteomes" id="UP000030001">
    <property type="component" value="Unassembled WGS sequence"/>
</dbReference>
<reference evidence="1 2" key="1">
    <citation type="submission" date="2014-09" db="EMBL/GenBank/DDBJ databases">
        <title>Lactobacillus mucosae CRL573 Genome Sequencing.</title>
        <authorList>
            <person name="Bleckwedel J."/>
            <person name="Teran L.C."/>
            <person name="Bonacina J."/>
            <person name="Saavedra L."/>
            <person name="Mozzi F.B."/>
            <person name="Raya R.R."/>
        </authorList>
    </citation>
    <scope>NUCLEOTIDE SEQUENCE [LARGE SCALE GENOMIC DNA]</scope>
    <source>
        <strain evidence="1 2">CRL573</strain>
    </source>
</reference>
<evidence type="ECO:0008006" key="3">
    <source>
        <dbReference type="Google" id="ProtNLM"/>
    </source>
</evidence>
<sequence>MSTRRARQHQYLVALEKKYHHRAGMHLHQHYKTRWINLVHAVSTELPDDCQFYSRHFWKCPECGAVNVSAENVVDWTIKKCHRCQKMIVIVNLPYKLGAR</sequence>
<proteinExistence type="predicted"/>